<sequence>MHYTMFLVLVVLPAIVGFFVIDNVCISFLAPARYPLPPARNRCYRELYIFYVKATHSWLTNMMGFSFSCFLPCKVQLV</sequence>
<gene>
    <name evidence="2" type="ORF">HanXRQr2_Chr02g0079311</name>
</gene>
<evidence type="ECO:0000313" key="3">
    <source>
        <dbReference type="Proteomes" id="UP000215914"/>
    </source>
</evidence>
<dbReference type="AlphaFoldDB" id="A0A9K3JQV7"/>
<comment type="caution">
    <text evidence="2">The sequence shown here is derived from an EMBL/GenBank/DDBJ whole genome shotgun (WGS) entry which is preliminary data.</text>
</comment>
<keyword evidence="1" id="KW-0472">Membrane</keyword>
<reference evidence="2" key="2">
    <citation type="submission" date="2020-06" db="EMBL/GenBank/DDBJ databases">
        <title>Helianthus annuus Genome sequencing and assembly Release 2.</title>
        <authorList>
            <person name="Gouzy J."/>
            <person name="Langlade N."/>
            <person name="Munos S."/>
        </authorList>
    </citation>
    <scope>NUCLEOTIDE SEQUENCE</scope>
    <source>
        <tissue evidence="2">Leaves</tissue>
    </source>
</reference>
<dbReference type="EMBL" id="MNCJ02000317">
    <property type="protein sequence ID" value="KAF5819586.1"/>
    <property type="molecule type" value="Genomic_DNA"/>
</dbReference>
<reference evidence="2" key="1">
    <citation type="journal article" date="2017" name="Nature">
        <title>The sunflower genome provides insights into oil metabolism, flowering and Asterid evolution.</title>
        <authorList>
            <person name="Badouin H."/>
            <person name="Gouzy J."/>
            <person name="Grassa C.J."/>
            <person name="Murat F."/>
            <person name="Staton S.E."/>
            <person name="Cottret L."/>
            <person name="Lelandais-Briere C."/>
            <person name="Owens G.L."/>
            <person name="Carrere S."/>
            <person name="Mayjonade B."/>
            <person name="Legrand L."/>
            <person name="Gill N."/>
            <person name="Kane N.C."/>
            <person name="Bowers J.E."/>
            <person name="Hubner S."/>
            <person name="Bellec A."/>
            <person name="Berard A."/>
            <person name="Berges H."/>
            <person name="Blanchet N."/>
            <person name="Boniface M.C."/>
            <person name="Brunel D."/>
            <person name="Catrice O."/>
            <person name="Chaidir N."/>
            <person name="Claudel C."/>
            <person name="Donnadieu C."/>
            <person name="Faraut T."/>
            <person name="Fievet G."/>
            <person name="Helmstetter N."/>
            <person name="King M."/>
            <person name="Knapp S.J."/>
            <person name="Lai Z."/>
            <person name="Le Paslier M.C."/>
            <person name="Lippi Y."/>
            <person name="Lorenzon L."/>
            <person name="Mandel J.R."/>
            <person name="Marage G."/>
            <person name="Marchand G."/>
            <person name="Marquand E."/>
            <person name="Bret-Mestries E."/>
            <person name="Morien E."/>
            <person name="Nambeesan S."/>
            <person name="Nguyen T."/>
            <person name="Pegot-Espagnet P."/>
            <person name="Pouilly N."/>
            <person name="Raftis F."/>
            <person name="Sallet E."/>
            <person name="Schiex T."/>
            <person name="Thomas J."/>
            <person name="Vandecasteele C."/>
            <person name="Vares D."/>
            <person name="Vear F."/>
            <person name="Vautrin S."/>
            <person name="Crespi M."/>
            <person name="Mangin B."/>
            <person name="Burke J.M."/>
            <person name="Salse J."/>
            <person name="Munos S."/>
            <person name="Vincourt P."/>
            <person name="Rieseberg L.H."/>
            <person name="Langlade N.B."/>
        </authorList>
    </citation>
    <scope>NUCLEOTIDE SEQUENCE</scope>
    <source>
        <tissue evidence="2">Leaves</tissue>
    </source>
</reference>
<protein>
    <submittedName>
        <fullName evidence="2">Uncharacterized protein</fullName>
    </submittedName>
</protein>
<organism evidence="2 3">
    <name type="scientific">Helianthus annuus</name>
    <name type="common">Common sunflower</name>
    <dbReference type="NCBI Taxonomy" id="4232"/>
    <lineage>
        <taxon>Eukaryota</taxon>
        <taxon>Viridiplantae</taxon>
        <taxon>Streptophyta</taxon>
        <taxon>Embryophyta</taxon>
        <taxon>Tracheophyta</taxon>
        <taxon>Spermatophyta</taxon>
        <taxon>Magnoliopsida</taxon>
        <taxon>eudicotyledons</taxon>
        <taxon>Gunneridae</taxon>
        <taxon>Pentapetalae</taxon>
        <taxon>asterids</taxon>
        <taxon>campanulids</taxon>
        <taxon>Asterales</taxon>
        <taxon>Asteraceae</taxon>
        <taxon>Asteroideae</taxon>
        <taxon>Heliantheae alliance</taxon>
        <taxon>Heliantheae</taxon>
        <taxon>Helianthus</taxon>
    </lineage>
</organism>
<name>A0A9K3JQV7_HELAN</name>
<feature type="transmembrane region" description="Helical" evidence="1">
    <location>
        <begin position="6"/>
        <end position="30"/>
    </location>
</feature>
<evidence type="ECO:0000256" key="1">
    <source>
        <dbReference type="SAM" id="Phobius"/>
    </source>
</evidence>
<keyword evidence="3" id="KW-1185">Reference proteome</keyword>
<proteinExistence type="predicted"/>
<keyword evidence="1" id="KW-1133">Transmembrane helix</keyword>
<accession>A0A9K3JQV7</accession>
<dbReference type="Gramene" id="mRNA:HanXRQr2_Chr02g0079311">
    <property type="protein sequence ID" value="CDS:HanXRQr2_Chr02g0079311.1"/>
    <property type="gene ID" value="HanXRQr2_Chr02g0079311"/>
</dbReference>
<evidence type="ECO:0000313" key="2">
    <source>
        <dbReference type="EMBL" id="KAF5819586.1"/>
    </source>
</evidence>
<dbReference type="Proteomes" id="UP000215914">
    <property type="component" value="Unassembled WGS sequence"/>
</dbReference>
<keyword evidence="1" id="KW-0812">Transmembrane</keyword>